<sequence>MPRITRRIRAAVTALGLSAALVAAGTASAQAAELPEGGLLEAGAAYLVSPGAVPGANDWKCKPSAEHPNPVVLLPGTFFNIGSNFVKLSPRLKNNGYCVFGLNYGQTIISLGRVGGLAPVRSSAKQLDAFVDKVRAATGADKVDVIGHSQGGAVPLSWIKQGGGAAKVAHYVGWAPSSHGTDLNGIVTFADKLKLMGFATGLSNVLQFPGVLDQANTSEFIKELWADGKTVPPGPDYTVIASKSDRVVTPYTTQALDGENTHNIVLQDKCAGDGAGHAGLAFDDPTTQLTLNALADGPADFQPKCVGFGPSFF</sequence>
<dbReference type="Pfam" id="PF01674">
    <property type="entry name" value="Lipase_2"/>
    <property type="match status" value="1"/>
</dbReference>
<feature type="chain" id="PRO_5045436077" evidence="1">
    <location>
        <begin position="32"/>
        <end position="313"/>
    </location>
</feature>
<dbReference type="Proteomes" id="UP001501116">
    <property type="component" value="Unassembled WGS sequence"/>
</dbReference>
<name>A0ABP5E3H0_9PSEU</name>
<dbReference type="InterPro" id="IPR029058">
    <property type="entry name" value="AB_hydrolase_fold"/>
</dbReference>
<dbReference type="PANTHER" id="PTHR32015">
    <property type="entry name" value="FASTING INDUCED LIPASE"/>
    <property type="match status" value="1"/>
</dbReference>
<dbReference type="Gene3D" id="3.40.50.1820">
    <property type="entry name" value="alpha/beta hydrolase"/>
    <property type="match status" value="1"/>
</dbReference>
<dbReference type="InterPro" id="IPR002918">
    <property type="entry name" value="Lipase_EstA/Esterase_EstB"/>
</dbReference>
<organism evidence="2 3">
    <name type="scientific">Amycolatopsis minnesotensis</name>
    <dbReference type="NCBI Taxonomy" id="337894"/>
    <lineage>
        <taxon>Bacteria</taxon>
        <taxon>Bacillati</taxon>
        <taxon>Actinomycetota</taxon>
        <taxon>Actinomycetes</taxon>
        <taxon>Pseudonocardiales</taxon>
        <taxon>Pseudonocardiaceae</taxon>
        <taxon>Amycolatopsis</taxon>
    </lineage>
</organism>
<evidence type="ECO:0000313" key="3">
    <source>
        <dbReference type="Proteomes" id="UP001501116"/>
    </source>
</evidence>
<keyword evidence="3" id="KW-1185">Reference proteome</keyword>
<dbReference type="EMBL" id="BAAANN010000054">
    <property type="protein sequence ID" value="GAA1990210.1"/>
    <property type="molecule type" value="Genomic_DNA"/>
</dbReference>
<evidence type="ECO:0000256" key="1">
    <source>
        <dbReference type="SAM" id="SignalP"/>
    </source>
</evidence>
<reference evidence="3" key="1">
    <citation type="journal article" date="2019" name="Int. J. Syst. Evol. Microbiol.">
        <title>The Global Catalogue of Microorganisms (GCM) 10K type strain sequencing project: providing services to taxonomists for standard genome sequencing and annotation.</title>
        <authorList>
            <consortium name="The Broad Institute Genomics Platform"/>
            <consortium name="The Broad Institute Genome Sequencing Center for Infectious Disease"/>
            <person name="Wu L."/>
            <person name="Ma J."/>
        </authorList>
    </citation>
    <scope>NUCLEOTIDE SEQUENCE [LARGE SCALE GENOMIC DNA]</scope>
    <source>
        <strain evidence="3">JCM 14545</strain>
    </source>
</reference>
<gene>
    <name evidence="2" type="ORF">GCM10009754_80640</name>
</gene>
<dbReference type="SUPFAM" id="SSF53474">
    <property type="entry name" value="alpha/beta-Hydrolases"/>
    <property type="match status" value="1"/>
</dbReference>
<dbReference type="GO" id="GO:0016787">
    <property type="term" value="F:hydrolase activity"/>
    <property type="evidence" value="ECO:0007669"/>
    <property type="project" value="UniProtKB-KW"/>
</dbReference>
<keyword evidence="2" id="KW-0378">Hydrolase</keyword>
<proteinExistence type="predicted"/>
<protein>
    <submittedName>
        <fullName evidence="2">Alpha/beta fold hydrolase</fullName>
    </submittedName>
</protein>
<dbReference type="RefSeq" id="WP_344430958.1">
    <property type="nucleotide sequence ID" value="NZ_BAAANN010000054.1"/>
</dbReference>
<comment type="caution">
    <text evidence="2">The sequence shown here is derived from an EMBL/GenBank/DDBJ whole genome shotgun (WGS) entry which is preliminary data.</text>
</comment>
<keyword evidence="1" id="KW-0732">Signal</keyword>
<dbReference type="PANTHER" id="PTHR32015:SF1">
    <property type="entry name" value="LIPASE"/>
    <property type="match status" value="1"/>
</dbReference>
<accession>A0ABP5E3H0</accession>
<feature type="signal peptide" evidence="1">
    <location>
        <begin position="1"/>
        <end position="31"/>
    </location>
</feature>
<evidence type="ECO:0000313" key="2">
    <source>
        <dbReference type="EMBL" id="GAA1990210.1"/>
    </source>
</evidence>